<feature type="transmembrane region" description="Helical" evidence="6">
    <location>
        <begin position="85"/>
        <end position="104"/>
    </location>
</feature>
<evidence type="ECO:0000256" key="4">
    <source>
        <dbReference type="ARBA" id="ARBA00022989"/>
    </source>
</evidence>
<reference evidence="7 8" key="1">
    <citation type="submission" date="2016-09" db="EMBL/GenBank/DDBJ databases">
        <authorList>
            <person name="Capua I."/>
            <person name="De Benedictis P."/>
            <person name="Joannis T."/>
            <person name="Lombin L.H."/>
            <person name="Cattoli G."/>
        </authorList>
    </citation>
    <scope>NUCLEOTIDE SEQUENCE [LARGE SCALE GENOMIC DNA]</scope>
    <source>
        <strain evidence="7 8">UB20</strain>
    </source>
</reference>
<proteinExistence type="predicted"/>
<feature type="transmembrane region" description="Helical" evidence="6">
    <location>
        <begin position="205"/>
        <end position="228"/>
    </location>
</feature>
<comment type="subcellular location">
    <subcellularLocation>
        <location evidence="1">Membrane</location>
        <topology evidence="1">Multi-pass membrane protein</topology>
    </subcellularLocation>
</comment>
<dbReference type="EMBL" id="FMMM01000031">
    <property type="protein sequence ID" value="SCQ19967.1"/>
    <property type="molecule type" value="Genomic_DNA"/>
</dbReference>
<dbReference type="Pfam" id="PF01040">
    <property type="entry name" value="UbiA"/>
    <property type="match status" value="1"/>
</dbReference>
<dbReference type="Gene3D" id="1.10.357.140">
    <property type="entry name" value="UbiA prenyltransferase"/>
    <property type="match status" value="1"/>
</dbReference>
<name>A0A1D3UIJ1_TANFO</name>
<feature type="transmembrane region" description="Helical" evidence="6">
    <location>
        <begin position="137"/>
        <end position="155"/>
    </location>
</feature>
<dbReference type="GO" id="GO:0016757">
    <property type="term" value="F:glycosyltransferase activity"/>
    <property type="evidence" value="ECO:0007669"/>
    <property type="project" value="UniProtKB-KW"/>
</dbReference>
<feature type="transmembrane region" description="Helical" evidence="6">
    <location>
        <begin position="110"/>
        <end position="130"/>
    </location>
</feature>
<evidence type="ECO:0000313" key="7">
    <source>
        <dbReference type="EMBL" id="SCQ19967.1"/>
    </source>
</evidence>
<gene>
    <name evidence="7" type="ORF">TFUB20_00882</name>
</gene>
<keyword evidence="5 6" id="KW-0472">Membrane</keyword>
<keyword evidence="2" id="KW-1003">Cell membrane</keyword>
<dbReference type="AlphaFoldDB" id="A0A1D3UIJ1"/>
<dbReference type="GO" id="GO:0016765">
    <property type="term" value="F:transferase activity, transferring alkyl or aryl (other than methyl) groups"/>
    <property type="evidence" value="ECO:0007669"/>
    <property type="project" value="InterPro"/>
</dbReference>
<dbReference type="GO" id="GO:0016020">
    <property type="term" value="C:membrane"/>
    <property type="evidence" value="ECO:0007669"/>
    <property type="project" value="UniProtKB-SubCell"/>
</dbReference>
<accession>A0A1D3UIJ1</accession>
<feature type="transmembrane region" description="Helical" evidence="6">
    <location>
        <begin position="44"/>
        <end position="64"/>
    </location>
</feature>
<sequence>MYIQKILAVFRILRPQQWVKNAFVFLPLFFNGSLFDIANFTVTLSVFLSFSFAASSIYCLNDIVDIEADRAHPRKCKRPFAAGILSRNIGWAIMCSLLLLSAAIELLSGGAHSGSVLSVIAVYILLNIAYCLYLKRVAIADVFIVSMGFVLRLVAGSSATQTPLSNWIVLMTFLLALFLAFAKRRDDVLIYNETGMKVRKTVSRFNLSFLNAAIVIIASVTLVCYIMYTVSPEVILRLNSDRSICM</sequence>
<dbReference type="InterPro" id="IPR044878">
    <property type="entry name" value="UbiA_sf"/>
</dbReference>
<dbReference type="Proteomes" id="UP000182057">
    <property type="component" value="Unassembled WGS sequence"/>
</dbReference>
<evidence type="ECO:0000313" key="8">
    <source>
        <dbReference type="Proteomes" id="UP000182057"/>
    </source>
</evidence>
<feature type="transmembrane region" description="Helical" evidence="6">
    <location>
        <begin position="167"/>
        <end position="184"/>
    </location>
</feature>
<feature type="transmembrane region" description="Helical" evidence="6">
    <location>
        <begin position="21"/>
        <end position="38"/>
    </location>
</feature>
<keyword evidence="7" id="KW-0808">Transferase</keyword>
<protein>
    <submittedName>
        <fullName evidence="7">Decaprenyl-phosphate phosphoribosyltransferase</fullName>
        <ecNumber evidence="7">2.4.2.45</ecNumber>
    </submittedName>
</protein>
<dbReference type="EC" id="2.4.2.45" evidence="7"/>
<evidence type="ECO:0000256" key="2">
    <source>
        <dbReference type="ARBA" id="ARBA00022475"/>
    </source>
</evidence>
<keyword evidence="7" id="KW-0328">Glycosyltransferase</keyword>
<evidence type="ECO:0000256" key="1">
    <source>
        <dbReference type="ARBA" id="ARBA00004141"/>
    </source>
</evidence>
<dbReference type="CDD" id="cd13963">
    <property type="entry name" value="PT_UbiA_2"/>
    <property type="match status" value="1"/>
</dbReference>
<evidence type="ECO:0000256" key="5">
    <source>
        <dbReference type="ARBA" id="ARBA00023136"/>
    </source>
</evidence>
<organism evidence="7 8">
    <name type="scientific">Tannerella forsythia</name>
    <name type="common">Bacteroides forsythus</name>
    <dbReference type="NCBI Taxonomy" id="28112"/>
    <lineage>
        <taxon>Bacteria</taxon>
        <taxon>Pseudomonadati</taxon>
        <taxon>Bacteroidota</taxon>
        <taxon>Bacteroidia</taxon>
        <taxon>Bacteroidales</taxon>
        <taxon>Tannerellaceae</taxon>
        <taxon>Tannerella</taxon>
    </lineage>
</organism>
<keyword evidence="4 6" id="KW-1133">Transmembrane helix</keyword>
<keyword evidence="3 6" id="KW-0812">Transmembrane</keyword>
<dbReference type="InterPro" id="IPR000537">
    <property type="entry name" value="UbiA_prenyltransferase"/>
</dbReference>
<evidence type="ECO:0000256" key="6">
    <source>
        <dbReference type="SAM" id="Phobius"/>
    </source>
</evidence>
<evidence type="ECO:0000256" key="3">
    <source>
        <dbReference type="ARBA" id="ARBA00022692"/>
    </source>
</evidence>